<gene>
    <name evidence="1" type="ORF">GOODEAATRI_006179</name>
</gene>
<dbReference type="EMBL" id="JAHRIO010030277">
    <property type="protein sequence ID" value="MEQ2167646.1"/>
    <property type="molecule type" value="Genomic_DNA"/>
</dbReference>
<sequence length="175" mass="20384">MALGLFHMLSCYNHKLQLTSLLGFCVINQHTTVYNCEIKRERYSVLKMYRYIRDLTGIFFGLHEAISSRMFYNEALSPFTEAPDVTLNSATRWQPHALDTLFFSRDREPSEAFLEKTMHITPNTQSPHRNMVVAASCCGDNVLQQWKRVRVDGQMDGRKYSVFIKENLLEAKTFF</sequence>
<reference evidence="1 2" key="1">
    <citation type="submission" date="2021-06" db="EMBL/GenBank/DDBJ databases">
        <authorList>
            <person name="Palmer J.M."/>
        </authorList>
    </citation>
    <scope>NUCLEOTIDE SEQUENCE [LARGE SCALE GENOMIC DNA]</scope>
    <source>
        <strain evidence="1 2">GA_2019</strain>
        <tissue evidence="1">Muscle</tissue>
    </source>
</reference>
<dbReference type="Proteomes" id="UP001476798">
    <property type="component" value="Unassembled WGS sequence"/>
</dbReference>
<name>A0ABV0N8C1_9TELE</name>
<evidence type="ECO:0000313" key="2">
    <source>
        <dbReference type="Proteomes" id="UP001476798"/>
    </source>
</evidence>
<accession>A0ABV0N8C1</accession>
<comment type="caution">
    <text evidence="1">The sequence shown here is derived from an EMBL/GenBank/DDBJ whole genome shotgun (WGS) entry which is preliminary data.</text>
</comment>
<keyword evidence="2" id="KW-1185">Reference proteome</keyword>
<evidence type="ECO:0000313" key="1">
    <source>
        <dbReference type="EMBL" id="MEQ2167646.1"/>
    </source>
</evidence>
<organism evidence="1 2">
    <name type="scientific">Goodea atripinnis</name>
    <dbReference type="NCBI Taxonomy" id="208336"/>
    <lineage>
        <taxon>Eukaryota</taxon>
        <taxon>Metazoa</taxon>
        <taxon>Chordata</taxon>
        <taxon>Craniata</taxon>
        <taxon>Vertebrata</taxon>
        <taxon>Euteleostomi</taxon>
        <taxon>Actinopterygii</taxon>
        <taxon>Neopterygii</taxon>
        <taxon>Teleostei</taxon>
        <taxon>Neoteleostei</taxon>
        <taxon>Acanthomorphata</taxon>
        <taxon>Ovalentaria</taxon>
        <taxon>Atherinomorphae</taxon>
        <taxon>Cyprinodontiformes</taxon>
        <taxon>Goodeidae</taxon>
        <taxon>Goodea</taxon>
    </lineage>
</organism>
<protein>
    <submittedName>
        <fullName evidence="1">Uncharacterized protein</fullName>
    </submittedName>
</protein>
<proteinExistence type="predicted"/>